<dbReference type="Pfam" id="PF11387">
    <property type="entry name" value="DUF2795"/>
    <property type="match status" value="1"/>
</dbReference>
<dbReference type="EMBL" id="BMMS01000025">
    <property type="protein sequence ID" value="GGO95291.1"/>
    <property type="molecule type" value="Genomic_DNA"/>
</dbReference>
<dbReference type="RefSeq" id="WP_189134231.1">
    <property type="nucleotide sequence ID" value="NZ_BMMS01000025.1"/>
</dbReference>
<dbReference type="AlphaFoldDB" id="A0A917ZUV0"/>
<sequence>MERGSSRLSVHADEEIKHELQGMLRSGHPTRSQEWHDPEPIEDDDLPLPNLALGTAGARSEIAKQLRRTDFPADRRALVRILTERHAPDRWIEAVERLPEGRVFQRVQEVVDALAKA</sequence>
<gene>
    <name evidence="2" type="ORF">GCM10012280_52140</name>
</gene>
<dbReference type="Proteomes" id="UP000641932">
    <property type="component" value="Unassembled WGS sequence"/>
</dbReference>
<evidence type="ECO:0000256" key="1">
    <source>
        <dbReference type="SAM" id="MobiDB-lite"/>
    </source>
</evidence>
<reference evidence="2" key="1">
    <citation type="journal article" date="2014" name="Int. J. Syst. Evol. Microbiol.">
        <title>Complete genome sequence of Corynebacterium casei LMG S-19264T (=DSM 44701T), isolated from a smear-ripened cheese.</title>
        <authorList>
            <consortium name="US DOE Joint Genome Institute (JGI-PGF)"/>
            <person name="Walter F."/>
            <person name="Albersmeier A."/>
            <person name="Kalinowski J."/>
            <person name="Ruckert C."/>
        </authorList>
    </citation>
    <scope>NUCLEOTIDE SEQUENCE</scope>
    <source>
        <strain evidence="2">CGMCC 4.7201</strain>
    </source>
</reference>
<feature type="compositionally biased region" description="Basic and acidic residues" evidence="1">
    <location>
        <begin position="1"/>
        <end position="20"/>
    </location>
</feature>
<proteinExistence type="predicted"/>
<organism evidence="2 3">
    <name type="scientific">Wenjunlia tyrosinilytica</name>
    <dbReference type="NCBI Taxonomy" id="1544741"/>
    <lineage>
        <taxon>Bacteria</taxon>
        <taxon>Bacillati</taxon>
        <taxon>Actinomycetota</taxon>
        <taxon>Actinomycetes</taxon>
        <taxon>Kitasatosporales</taxon>
        <taxon>Streptomycetaceae</taxon>
        <taxon>Wenjunlia</taxon>
    </lineage>
</organism>
<evidence type="ECO:0000313" key="3">
    <source>
        <dbReference type="Proteomes" id="UP000641932"/>
    </source>
</evidence>
<evidence type="ECO:0008006" key="4">
    <source>
        <dbReference type="Google" id="ProtNLM"/>
    </source>
</evidence>
<evidence type="ECO:0000313" key="2">
    <source>
        <dbReference type="EMBL" id="GGO95291.1"/>
    </source>
</evidence>
<accession>A0A917ZUV0</accession>
<name>A0A917ZUV0_9ACTN</name>
<feature type="region of interest" description="Disordered" evidence="1">
    <location>
        <begin position="1"/>
        <end position="47"/>
    </location>
</feature>
<keyword evidence="3" id="KW-1185">Reference proteome</keyword>
<reference evidence="2" key="2">
    <citation type="submission" date="2020-09" db="EMBL/GenBank/DDBJ databases">
        <authorList>
            <person name="Sun Q."/>
            <person name="Zhou Y."/>
        </authorList>
    </citation>
    <scope>NUCLEOTIDE SEQUENCE</scope>
    <source>
        <strain evidence="2">CGMCC 4.7201</strain>
    </source>
</reference>
<protein>
    <recommendedName>
        <fullName evidence="4">DUF2795 domain-containing protein</fullName>
    </recommendedName>
</protein>
<dbReference type="InterPro" id="IPR021527">
    <property type="entry name" value="DUF2795"/>
</dbReference>
<comment type="caution">
    <text evidence="2">The sequence shown here is derived from an EMBL/GenBank/DDBJ whole genome shotgun (WGS) entry which is preliminary data.</text>
</comment>